<accession>A0ABU1WPM0</accession>
<proteinExistence type="predicted"/>
<evidence type="ECO:0000313" key="1">
    <source>
        <dbReference type="EMBL" id="MDR7150946.1"/>
    </source>
</evidence>
<evidence type="ECO:0000313" key="2">
    <source>
        <dbReference type="Proteomes" id="UP001265700"/>
    </source>
</evidence>
<reference evidence="1 2" key="1">
    <citation type="submission" date="2023-07" db="EMBL/GenBank/DDBJ databases">
        <title>Sorghum-associated microbial communities from plants grown in Nebraska, USA.</title>
        <authorList>
            <person name="Schachtman D."/>
        </authorList>
    </citation>
    <scope>NUCLEOTIDE SEQUENCE [LARGE SCALE GENOMIC DNA]</scope>
    <source>
        <strain evidence="1 2">4249</strain>
    </source>
</reference>
<name>A0ABU1WPM0_9BURK</name>
<protein>
    <submittedName>
        <fullName evidence="1">Uncharacterized protein</fullName>
    </submittedName>
</protein>
<dbReference type="RefSeq" id="WP_310317402.1">
    <property type="nucleotide sequence ID" value="NZ_JAVDWU010000006.1"/>
</dbReference>
<organism evidence="1 2">
    <name type="scientific">Hydrogenophaga palleronii</name>
    <dbReference type="NCBI Taxonomy" id="65655"/>
    <lineage>
        <taxon>Bacteria</taxon>
        <taxon>Pseudomonadati</taxon>
        <taxon>Pseudomonadota</taxon>
        <taxon>Betaproteobacteria</taxon>
        <taxon>Burkholderiales</taxon>
        <taxon>Comamonadaceae</taxon>
        <taxon>Hydrogenophaga</taxon>
    </lineage>
</organism>
<keyword evidence="2" id="KW-1185">Reference proteome</keyword>
<dbReference type="EMBL" id="JAVDWU010000006">
    <property type="protein sequence ID" value="MDR7150946.1"/>
    <property type="molecule type" value="Genomic_DNA"/>
</dbReference>
<sequence>MALTWGVPMFDIGFDQAAGLRSDALGHGPSLMPLASPAQPALAYELLCKLATRLTAQGDAVVIIDATETEATSGQRHDGSPLGLLRALQDPSVSGLERPADGGEWLVMPGARGLQALQLTAAAGGADAALSRLFAPFASSVTVLLFAPAFDLAGLLSGLSGRALVPVLGQPQASIDAYGAVKLLHAAGLSPVLAPMHSTDMPGPVPLDQVVRTVTECAQRHLGLTLDHWPEATWAQRVPVSTISRQHRPAALANLHRTPAFDGMGAVHHGAAQSLWS</sequence>
<comment type="caution">
    <text evidence="1">The sequence shown here is derived from an EMBL/GenBank/DDBJ whole genome shotgun (WGS) entry which is preliminary data.</text>
</comment>
<gene>
    <name evidence="1" type="ORF">J2W49_002919</name>
</gene>
<dbReference type="Proteomes" id="UP001265700">
    <property type="component" value="Unassembled WGS sequence"/>
</dbReference>